<feature type="transmembrane region" description="Helical" evidence="8">
    <location>
        <begin position="6"/>
        <end position="22"/>
    </location>
</feature>
<evidence type="ECO:0000256" key="6">
    <source>
        <dbReference type="ARBA" id="ARBA00022989"/>
    </source>
</evidence>
<sequence length="298" mass="33078">MGIFFSVMLPIMAVFALGYGLQRWKQVQVKQVSTVSIYIFMPLFFFSSLYEAKFDQRYTIMIVFILFLLFVMVMISKLLGKIFGWTKSVESASILSTAFMNGGNYGIPMILFTFGKEALPFAVFYMVIQSMVINFFGVYFANRDAQGMARAIRKVFEMPATYAAIIAIILNAAQIRLPDPVYDTIKTVGDGSIPLMMVILGMQLATIRTLDFNWKVLISSVSVRMIVSPLIAWGFVELLGIGPIIGGIMIIMSAMPSAASATMYAIEFDTEPDLVTSATLITTVFSFLSITVLLNVLT</sequence>
<comment type="subcellular location">
    <subcellularLocation>
        <location evidence="1">Cell membrane</location>
        <topology evidence="1">Multi-pass membrane protein</topology>
    </subcellularLocation>
</comment>
<feature type="transmembrane region" description="Helical" evidence="8">
    <location>
        <begin position="274"/>
        <end position="297"/>
    </location>
</feature>
<protein>
    <submittedName>
        <fullName evidence="9">AEC family transporter</fullName>
    </submittedName>
</protein>
<feature type="transmembrane region" description="Helical" evidence="8">
    <location>
        <begin position="193"/>
        <end position="210"/>
    </location>
</feature>
<comment type="similarity">
    <text evidence="2">Belongs to the auxin efflux carrier (TC 2.A.69) family.</text>
</comment>
<dbReference type="PANTHER" id="PTHR36838:SF1">
    <property type="entry name" value="SLR1864 PROTEIN"/>
    <property type="match status" value="1"/>
</dbReference>
<dbReference type="Proteomes" id="UP001180087">
    <property type="component" value="Chromosome"/>
</dbReference>
<dbReference type="Gene3D" id="1.20.1530.20">
    <property type="match status" value="2"/>
</dbReference>
<dbReference type="PANTHER" id="PTHR36838">
    <property type="entry name" value="AUXIN EFFLUX CARRIER FAMILY PROTEIN"/>
    <property type="match status" value="1"/>
</dbReference>
<dbReference type="InterPro" id="IPR038770">
    <property type="entry name" value="Na+/solute_symporter_sf"/>
</dbReference>
<feature type="transmembrane region" description="Helical" evidence="8">
    <location>
        <begin position="58"/>
        <end position="80"/>
    </location>
</feature>
<keyword evidence="3" id="KW-0813">Transport</keyword>
<feature type="transmembrane region" description="Helical" evidence="8">
    <location>
        <begin position="230"/>
        <end position="254"/>
    </location>
</feature>
<evidence type="ECO:0000256" key="4">
    <source>
        <dbReference type="ARBA" id="ARBA00022475"/>
    </source>
</evidence>
<dbReference type="Pfam" id="PF03547">
    <property type="entry name" value="Mem_trans"/>
    <property type="match status" value="1"/>
</dbReference>
<evidence type="ECO:0000313" key="10">
    <source>
        <dbReference type="Proteomes" id="UP001180087"/>
    </source>
</evidence>
<evidence type="ECO:0000256" key="7">
    <source>
        <dbReference type="ARBA" id="ARBA00023136"/>
    </source>
</evidence>
<keyword evidence="5 8" id="KW-0812">Transmembrane</keyword>
<keyword evidence="6 8" id="KW-1133">Transmembrane helix</keyword>
<gene>
    <name evidence="9" type="ORF">QR721_10475</name>
</gene>
<evidence type="ECO:0000313" key="9">
    <source>
        <dbReference type="EMBL" id="WLV24057.1"/>
    </source>
</evidence>
<reference evidence="9" key="1">
    <citation type="submission" date="2023-06" db="EMBL/GenBank/DDBJ databases">
        <title>A Treasure from Seagulls: Isolation and Description of Aciduricobacillus qingdaonensis gen. nov., sp. nov., a Rare Obligately Uric Acid-utilizing Member in the Family Bacillaceae.</title>
        <authorList>
            <person name="Liu W."/>
            <person name="Wang B."/>
        </authorList>
    </citation>
    <scope>NUCLEOTIDE SEQUENCE</scope>
    <source>
        <strain evidence="9">44XB</strain>
    </source>
</reference>
<evidence type="ECO:0000256" key="2">
    <source>
        <dbReference type="ARBA" id="ARBA00010145"/>
    </source>
</evidence>
<evidence type="ECO:0000256" key="1">
    <source>
        <dbReference type="ARBA" id="ARBA00004651"/>
    </source>
</evidence>
<dbReference type="EMBL" id="CP129113">
    <property type="protein sequence ID" value="WLV24057.1"/>
    <property type="molecule type" value="Genomic_DNA"/>
</dbReference>
<feature type="transmembrane region" description="Helical" evidence="8">
    <location>
        <begin position="34"/>
        <end position="52"/>
    </location>
</feature>
<dbReference type="RefSeq" id="WP_348026702.1">
    <property type="nucleotide sequence ID" value="NZ_CP129113.1"/>
</dbReference>
<keyword evidence="4" id="KW-1003">Cell membrane</keyword>
<feature type="transmembrane region" description="Helical" evidence="8">
    <location>
        <begin position="121"/>
        <end position="142"/>
    </location>
</feature>
<organism evidence="9 10">
    <name type="scientific">Aciduricibacillus chroicocephali</name>
    <dbReference type="NCBI Taxonomy" id="3054939"/>
    <lineage>
        <taxon>Bacteria</taxon>
        <taxon>Bacillati</taxon>
        <taxon>Bacillota</taxon>
        <taxon>Bacilli</taxon>
        <taxon>Bacillales</taxon>
        <taxon>Bacillaceae</taxon>
        <taxon>Aciduricibacillus</taxon>
    </lineage>
</organism>
<proteinExistence type="inferred from homology"/>
<feature type="transmembrane region" description="Helical" evidence="8">
    <location>
        <begin position="154"/>
        <end position="173"/>
    </location>
</feature>
<keyword evidence="10" id="KW-1185">Reference proteome</keyword>
<evidence type="ECO:0000256" key="5">
    <source>
        <dbReference type="ARBA" id="ARBA00022692"/>
    </source>
</evidence>
<dbReference type="InterPro" id="IPR004776">
    <property type="entry name" value="Mem_transp_PIN-like"/>
</dbReference>
<feature type="transmembrane region" description="Helical" evidence="8">
    <location>
        <begin position="92"/>
        <end position="115"/>
    </location>
</feature>
<keyword evidence="7 8" id="KW-0472">Membrane</keyword>
<evidence type="ECO:0000256" key="3">
    <source>
        <dbReference type="ARBA" id="ARBA00022448"/>
    </source>
</evidence>
<name>A0ABY9KTL7_9BACI</name>
<accession>A0ABY9KTL7</accession>
<evidence type="ECO:0000256" key="8">
    <source>
        <dbReference type="SAM" id="Phobius"/>
    </source>
</evidence>